<accession>A0A067KTG9</accession>
<organism evidence="3 4">
    <name type="scientific">Jatropha curcas</name>
    <name type="common">Barbados nut</name>
    <dbReference type="NCBI Taxonomy" id="180498"/>
    <lineage>
        <taxon>Eukaryota</taxon>
        <taxon>Viridiplantae</taxon>
        <taxon>Streptophyta</taxon>
        <taxon>Embryophyta</taxon>
        <taxon>Tracheophyta</taxon>
        <taxon>Spermatophyta</taxon>
        <taxon>Magnoliopsida</taxon>
        <taxon>eudicotyledons</taxon>
        <taxon>Gunneridae</taxon>
        <taxon>Pentapetalae</taxon>
        <taxon>rosids</taxon>
        <taxon>fabids</taxon>
        <taxon>Malpighiales</taxon>
        <taxon>Euphorbiaceae</taxon>
        <taxon>Crotonoideae</taxon>
        <taxon>Jatropheae</taxon>
        <taxon>Jatropha</taxon>
    </lineage>
</organism>
<protein>
    <submittedName>
        <fullName evidence="3">Uncharacterized protein</fullName>
    </submittedName>
</protein>
<proteinExistence type="predicted"/>
<keyword evidence="2" id="KW-0812">Transmembrane</keyword>
<feature type="region of interest" description="Disordered" evidence="1">
    <location>
        <begin position="98"/>
        <end position="136"/>
    </location>
</feature>
<keyword evidence="2" id="KW-1133">Transmembrane helix</keyword>
<evidence type="ECO:0000256" key="1">
    <source>
        <dbReference type="SAM" id="MobiDB-lite"/>
    </source>
</evidence>
<sequence>MAQNPLETPSFFFLFSSPSLGSRDLLLLLLSSSSFSSFFLFLACACDSVAGRSRSRLHQFKRSHRAPLSLAVLLSLCPGEHRRQEQRLNVSVVPQLSCSSSAPPTTRSRSVAPAIAPPATPPPDRATTATQPLMRRPQVVQPLLARVVSIRHA</sequence>
<feature type="compositionally biased region" description="Pro residues" evidence="1">
    <location>
        <begin position="115"/>
        <end position="124"/>
    </location>
</feature>
<evidence type="ECO:0000256" key="2">
    <source>
        <dbReference type="SAM" id="Phobius"/>
    </source>
</evidence>
<reference evidence="3 4" key="1">
    <citation type="journal article" date="2014" name="PLoS ONE">
        <title>Global Analysis of Gene Expression Profiles in Physic Nut (Jatropha curcas L.) Seedlings Exposed to Salt Stress.</title>
        <authorList>
            <person name="Zhang L."/>
            <person name="Zhang C."/>
            <person name="Wu P."/>
            <person name="Chen Y."/>
            <person name="Li M."/>
            <person name="Jiang H."/>
            <person name="Wu G."/>
        </authorList>
    </citation>
    <scope>NUCLEOTIDE SEQUENCE [LARGE SCALE GENOMIC DNA]</scope>
    <source>
        <strain evidence="4">cv. GZQX0401</strain>
        <tissue evidence="3">Young leaves</tissue>
    </source>
</reference>
<evidence type="ECO:0000313" key="4">
    <source>
        <dbReference type="Proteomes" id="UP000027138"/>
    </source>
</evidence>
<name>A0A067KTG9_JATCU</name>
<dbReference type="EMBL" id="KK914491">
    <property type="protein sequence ID" value="KDP35134.1"/>
    <property type="molecule type" value="Genomic_DNA"/>
</dbReference>
<dbReference type="AlphaFoldDB" id="A0A067KTG9"/>
<feature type="compositionally biased region" description="Low complexity" evidence="1">
    <location>
        <begin position="98"/>
        <end position="114"/>
    </location>
</feature>
<feature type="transmembrane region" description="Helical" evidence="2">
    <location>
        <begin position="25"/>
        <end position="46"/>
    </location>
</feature>
<keyword evidence="4" id="KW-1185">Reference proteome</keyword>
<dbReference type="Proteomes" id="UP000027138">
    <property type="component" value="Unassembled WGS sequence"/>
</dbReference>
<gene>
    <name evidence="3" type="ORF">JCGZ_10668</name>
</gene>
<keyword evidence="2" id="KW-0472">Membrane</keyword>
<evidence type="ECO:0000313" key="3">
    <source>
        <dbReference type="EMBL" id="KDP35134.1"/>
    </source>
</evidence>